<comment type="similarity">
    <text evidence="2">Belongs to the GPC1 family.</text>
</comment>
<dbReference type="OrthoDB" id="406287at2759"/>
<dbReference type="AlphaFoldDB" id="A0A061BAW8"/>
<feature type="compositionally biased region" description="Low complexity" evidence="13">
    <location>
        <begin position="24"/>
        <end position="41"/>
    </location>
</feature>
<keyword evidence="11" id="KW-1208">Phospholipid metabolism</keyword>
<dbReference type="GO" id="GO:0006656">
    <property type="term" value="P:phosphatidylcholine biosynthetic process"/>
    <property type="evidence" value="ECO:0007669"/>
    <property type="project" value="TreeGrafter"/>
</dbReference>
<feature type="region of interest" description="Disordered" evidence="13">
    <location>
        <begin position="1"/>
        <end position="41"/>
    </location>
</feature>
<dbReference type="PANTHER" id="PTHR31201">
    <property type="entry name" value="OS01G0585100 PROTEIN"/>
    <property type="match status" value="1"/>
</dbReference>
<evidence type="ECO:0000256" key="13">
    <source>
        <dbReference type="SAM" id="MobiDB-lite"/>
    </source>
</evidence>
<evidence type="ECO:0000313" key="15">
    <source>
        <dbReference type="EMBL" id="CDR44076.1"/>
    </source>
</evidence>
<dbReference type="PANTHER" id="PTHR31201:SF1">
    <property type="entry name" value="GLYCEROPHOSPHOCHOLINE ACYLTRANSFERASE 1"/>
    <property type="match status" value="1"/>
</dbReference>
<dbReference type="PhylomeDB" id="A0A061BAW8"/>
<keyword evidence="8" id="KW-0443">Lipid metabolism</keyword>
<evidence type="ECO:0000256" key="1">
    <source>
        <dbReference type="ARBA" id="ARBA00004141"/>
    </source>
</evidence>
<dbReference type="GO" id="GO:0016746">
    <property type="term" value="F:acyltransferase activity"/>
    <property type="evidence" value="ECO:0007669"/>
    <property type="project" value="UniProtKB-KW"/>
</dbReference>
<dbReference type="Pfam" id="PF10998">
    <property type="entry name" value="DUF2838"/>
    <property type="match status" value="1"/>
</dbReference>
<evidence type="ECO:0000256" key="10">
    <source>
        <dbReference type="ARBA" id="ARBA00023209"/>
    </source>
</evidence>
<accession>A0A061BAW8</accession>
<evidence type="ECO:0000256" key="7">
    <source>
        <dbReference type="ARBA" id="ARBA00022989"/>
    </source>
</evidence>
<feature type="transmembrane region" description="Helical" evidence="14">
    <location>
        <begin position="163"/>
        <end position="181"/>
    </location>
</feature>
<reference evidence="15" key="1">
    <citation type="journal article" date="2014" name="Genome Announc.">
        <title>Genome sequence of the yeast Cyberlindnera fabianii (Hansenula fabianii).</title>
        <authorList>
            <person name="Freel K.C."/>
            <person name="Sarilar V."/>
            <person name="Neuveglise C."/>
            <person name="Devillers H."/>
            <person name="Friedrich A."/>
            <person name="Schacherer J."/>
        </authorList>
    </citation>
    <scope>NUCLEOTIDE SEQUENCE</scope>
    <source>
        <strain evidence="15">YJS4271</strain>
    </source>
</reference>
<gene>
    <name evidence="15" type="ORF">CYFA0S_13e02916g</name>
</gene>
<feature type="transmembrane region" description="Helical" evidence="14">
    <location>
        <begin position="244"/>
        <end position="264"/>
    </location>
</feature>
<feature type="transmembrane region" description="Helical" evidence="14">
    <location>
        <begin position="213"/>
        <end position="232"/>
    </location>
</feature>
<sequence>MNNSNSEPSDGALKEVGSPEQLGSSKVIRSYSSSSTASQTPTGSPLFYASGYSSSTVDFLPLEKVSFLDLLDPMSSIQNTTSTLSKKYKQVKEKSKSRIQKFRDDNSTVVLKKKLHERVDKFDKRLNTLFYASSTEKIFYALSVSSIFVAGYVMGHYPEQFHLLYSGLTVVLMPIRFYTYWKRGFQYFLADLCYFVNFLVLLFIWVFPKSDHLYMVCYAFTHGTLSWAVVTWRNSLVLHSIDKYTSSFIHIMPPSVMFVITHQLSSEFKANRFPGAAKVTNWNFFSGVLWTSLYYLIWQSAYHYFITLKRAAKIKAGRATSFEWLRKSFSKAWIGRFVNSLPDPFPVVAFTLIQYGYQLITMSICPVWFSYKYASVAFMTFIFMVASYNGATYYIDYYGKRMEKEVKRLQKEIEELQNNDVFEDSSSSVNLISSTGASAGSGIQLKAASQ</sequence>
<evidence type="ECO:0000256" key="2">
    <source>
        <dbReference type="ARBA" id="ARBA00006675"/>
    </source>
</evidence>
<comment type="subcellular location">
    <subcellularLocation>
        <location evidence="1">Membrane</location>
        <topology evidence="1">Multi-pass membrane protein</topology>
    </subcellularLocation>
</comment>
<evidence type="ECO:0000256" key="5">
    <source>
        <dbReference type="ARBA" id="ARBA00022679"/>
    </source>
</evidence>
<feature type="transmembrane region" description="Helical" evidence="14">
    <location>
        <begin position="188"/>
        <end position="207"/>
    </location>
</feature>
<evidence type="ECO:0000256" key="14">
    <source>
        <dbReference type="SAM" id="Phobius"/>
    </source>
</evidence>
<keyword evidence="12" id="KW-0012">Acyltransferase</keyword>
<keyword evidence="7 14" id="KW-1133">Transmembrane helix</keyword>
<evidence type="ECO:0000256" key="6">
    <source>
        <dbReference type="ARBA" id="ARBA00022692"/>
    </source>
</evidence>
<keyword evidence="6 14" id="KW-0812">Transmembrane</keyword>
<dbReference type="InterPro" id="IPR021261">
    <property type="entry name" value="GPCAT"/>
</dbReference>
<feature type="transmembrane region" description="Helical" evidence="14">
    <location>
        <begin position="284"/>
        <end position="305"/>
    </location>
</feature>
<evidence type="ECO:0000256" key="11">
    <source>
        <dbReference type="ARBA" id="ARBA00023264"/>
    </source>
</evidence>
<protein>
    <recommendedName>
        <fullName evidence="3">Glycerophosphocholine acyltransferase 1</fullName>
    </recommendedName>
</protein>
<feature type="transmembrane region" description="Helical" evidence="14">
    <location>
        <begin position="375"/>
        <end position="395"/>
    </location>
</feature>
<feature type="transmembrane region" description="Helical" evidence="14">
    <location>
        <begin position="138"/>
        <end position="157"/>
    </location>
</feature>
<dbReference type="EMBL" id="LK052898">
    <property type="protein sequence ID" value="CDR44076.1"/>
    <property type="molecule type" value="Genomic_DNA"/>
</dbReference>
<evidence type="ECO:0000256" key="8">
    <source>
        <dbReference type="ARBA" id="ARBA00023098"/>
    </source>
</evidence>
<evidence type="ECO:0000256" key="12">
    <source>
        <dbReference type="ARBA" id="ARBA00023315"/>
    </source>
</evidence>
<dbReference type="VEuPathDB" id="FungiDB:BON22_1873"/>
<feature type="transmembrane region" description="Helical" evidence="14">
    <location>
        <begin position="345"/>
        <end position="369"/>
    </location>
</feature>
<evidence type="ECO:0000256" key="9">
    <source>
        <dbReference type="ARBA" id="ARBA00023136"/>
    </source>
</evidence>
<evidence type="ECO:0000256" key="4">
    <source>
        <dbReference type="ARBA" id="ARBA00022516"/>
    </source>
</evidence>
<proteinExistence type="inferred from homology"/>
<dbReference type="GO" id="GO:0016020">
    <property type="term" value="C:membrane"/>
    <property type="evidence" value="ECO:0007669"/>
    <property type="project" value="UniProtKB-SubCell"/>
</dbReference>
<keyword evidence="5" id="KW-0808">Transferase</keyword>
<name>A0A061BAW8_CYBFA</name>
<evidence type="ECO:0000256" key="3">
    <source>
        <dbReference type="ARBA" id="ARBA00019082"/>
    </source>
</evidence>
<keyword evidence="9 14" id="KW-0472">Membrane</keyword>
<organism evidence="15">
    <name type="scientific">Cyberlindnera fabianii</name>
    <name type="common">Yeast</name>
    <name type="synonym">Hansenula fabianii</name>
    <dbReference type="NCBI Taxonomy" id="36022"/>
    <lineage>
        <taxon>Eukaryota</taxon>
        <taxon>Fungi</taxon>
        <taxon>Dikarya</taxon>
        <taxon>Ascomycota</taxon>
        <taxon>Saccharomycotina</taxon>
        <taxon>Saccharomycetes</taxon>
        <taxon>Phaffomycetales</taxon>
        <taxon>Phaffomycetaceae</taxon>
        <taxon>Cyberlindnera</taxon>
    </lineage>
</organism>
<keyword evidence="10" id="KW-0594">Phospholipid biosynthesis</keyword>
<keyword evidence="4" id="KW-0444">Lipid biosynthesis</keyword>